<name>A0A1V6M195_9BACT</name>
<dbReference type="AlphaFoldDB" id="A0A1V6M195"/>
<dbReference type="RefSeq" id="WP_070066649.1">
    <property type="nucleotide sequence ID" value="NZ_MJUW02000054.1"/>
</dbReference>
<proteinExistence type="predicted"/>
<protein>
    <submittedName>
        <fullName evidence="1">Uncharacterized protein</fullName>
    </submittedName>
</protein>
<keyword evidence="2" id="KW-1185">Reference proteome</keyword>
<dbReference type="Proteomes" id="UP000242219">
    <property type="component" value="Unassembled WGS sequence"/>
</dbReference>
<sequence length="212" mass="23097">MKTQRLSIGVLMIAVFVTYFTLGTARAEGKGEYPNLADWANTWFKVKLTGTTYHFDGIGVKPKPAAPVSQAMGIAYVHITNWDGDNHVLAADVYIKDDETGEWKLFFNDVDITYFAGSDLKFIGSAQWVIPDDVTVRLLLVFTGSKYTQGVKAGQFKLGGVTKLSTIGGSLLEIDDAEDAPPELPLKERWAGSVSISGPMVSESSLPFNPDL</sequence>
<dbReference type="EMBL" id="MJUW02000054">
    <property type="protein sequence ID" value="OQD46184.1"/>
    <property type="molecule type" value="Genomic_DNA"/>
</dbReference>
<accession>A0A1V6M195</accession>
<gene>
    <name evidence="1" type="ORF">BIY37_04600</name>
</gene>
<organism evidence="1 2">
    <name type="scientific">Candidatus Brocadia sapporoensis</name>
    <dbReference type="NCBI Taxonomy" id="392547"/>
    <lineage>
        <taxon>Bacteria</taxon>
        <taxon>Pseudomonadati</taxon>
        <taxon>Planctomycetota</taxon>
        <taxon>Candidatus Brocadiia</taxon>
        <taxon>Candidatus Brocadiales</taxon>
        <taxon>Candidatus Brocadiaceae</taxon>
        <taxon>Candidatus Brocadia</taxon>
    </lineage>
</organism>
<comment type="caution">
    <text evidence="1">The sequence shown here is derived from an EMBL/GenBank/DDBJ whole genome shotgun (WGS) entry which is preliminary data.</text>
</comment>
<reference evidence="1 2" key="1">
    <citation type="journal article" date="2016" name="Genome Announc.">
        <title>Draft Genome Sequence of the Anaerobic Ammonium-Oxidizing Bacterium 'Candidatus Brocadia sp. 40'.</title>
        <authorList>
            <person name="Ali M."/>
            <person name="Haroon M.F."/>
            <person name="Narita Y."/>
            <person name="Zhang L."/>
            <person name="Rangel Shaw D."/>
            <person name="Okabe S."/>
            <person name="Saikaly P.E."/>
        </authorList>
    </citation>
    <scope>NUCLEOTIDE SEQUENCE [LARGE SCALE GENOMIC DNA]</scope>
    <source>
        <strain evidence="1 2">40</strain>
    </source>
</reference>
<evidence type="ECO:0000313" key="1">
    <source>
        <dbReference type="EMBL" id="OQD46184.1"/>
    </source>
</evidence>
<evidence type="ECO:0000313" key="2">
    <source>
        <dbReference type="Proteomes" id="UP000242219"/>
    </source>
</evidence>